<comment type="similarity">
    <text evidence="1">Belongs to the glycosyltransferase 2 family. WaaE/KdtX subfamily.</text>
</comment>
<name>A0A2Z5UU24_9COXI</name>
<sequence length="254" mass="29065">MQLSVIIISKNASNDIRFCLESVKWADEIIVLDSGSTDNTREICSEYTSNVFSVDWPGFGVQKNRALAKAQGKWVLSIDSDEVLSEALTVEIKQIISNSNICQDAYSIKRVSYFCGKKIHYGDWGNDRVVRLFKNHVKIQFNPVPVHEKVVNYHYLGYLKHFIFHQTTKSISQMLVKLDNYSTSGAQLAYQRGKKSSMLKACLHGLWCFIRGYIIRLGFLDGREGFILAVSNAMGVFYRYVKIIYLYQAQSKEL</sequence>
<feature type="domain" description="Glycosyltransferase 2-like" evidence="2">
    <location>
        <begin position="4"/>
        <end position="127"/>
    </location>
</feature>
<dbReference type="Gene3D" id="3.90.550.10">
    <property type="entry name" value="Spore Coat Polysaccharide Biosynthesis Protein SpsA, Chain A"/>
    <property type="match status" value="1"/>
</dbReference>
<gene>
    <name evidence="3" type="primary">waaE</name>
    <name evidence="3" type="ORF">RVIR1_05240</name>
</gene>
<dbReference type="PANTHER" id="PTHR43630">
    <property type="entry name" value="POLY-BETA-1,6-N-ACETYL-D-GLUCOSAMINE SYNTHASE"/>
    <property type="match status" value="1"/>
</dbReference>
<protein>
    <submittedName>
        <fullName evidence="3">Glycosyl transferase</fullName>
    </submittedName>
</protein>
<dbReference type="OrthoDB" id="9815923at2"/>
<dbReference type="EMBL" id="AP018005">
    <property type="protein sequence ID" value="BBB15029.1"/>
    <property type="molecule type" value="Genomic_DNA"/>
</dbReference>
<dbReference type="PANTHER" id="PTHR43630:SF2">
    <property type="entry name" value="GLYCOSYLTRANSFERASE"/>
    <property type="match status" value="1"/>
</dbReference>
<accession>A0A2Z5UU24</accession>
<dbReference type="Proteomes" id="UP000282483">
    <property type="component" value="Chromosome"/>
</dbReference>
<dbReference type="InterPro" id="IPR029044">
    <property type="entry name" value="Nucleotide-diphossugar_trans"/>
</dbReference>
<dbReference type="KEGG" id="rvi:RVIR1_05240"/>
<evidence type="ECO:0000313" key="4">
    <source>
        <dbReference type="Proteomes" id="UP000282483"/>
    </source>
</evidence>
<dbReference type="CDD" id="cd02511">
    <property type="entry name" value="Beta4Glucosyltransferase"/>
    <property type="match status" value="1"/>
</dbReference>
<dbReference type="GO" id="GO:0016740">
    <property type="term" value="F:transferase activity"/>
    <property type="evidence" value="ECO:0007669"/>
    <property type="project" value="UniProtKB-KW"/>
</dbReference>
<dbReference type="RefSeq" id="WP_126322523.1">
    <property type="nucleotide sequence ID" value="NZ_AP018005.1"/>
</dbReference>
<dbReference type="SUPFAM" id="SSF53448">
    <property type="entry name" value="Nucleotide-diphospho-sugar transferases"/>
    <property type="match status" value="1"/>
</dbReference>
<dbReference type="InterPro" id="IPR001173">
    <property type="entry name" value="Glyco_trans_2-like"/>
</dbReference>
<evidence type="ECO:0000259" key="2">
    <source>
        <dbReference type="Pfam" id="PF00535"/>
    </source>
</evidence>
<proteinExistence type="inferred from homology"/>
<evidence type="ECO:0000256" key="1">
    <source>
        <dbReference type="ARBA" id="ARBA00038494"/>
    </source>
</evidence>
<reference evidence="3 4" key="1">
    <citation type="submission" date="2017-03" db="EMBL/GenBank/DDBJ databases">
        <title>The genome sequence of Candidatus Rickettsiella viridis.</title>
        <authorList>
            <person name="Nikoh N."/>
            <person name="Tsuchida T."/>
            <person name="Yamaguchi K."/>
            <person name="Maeda T."/>
            <person name="Shigenobu S."/>
            <person name="Fukatsu T."/>
        </authorList>
    </citation>
    <scope>NUCLEOTIDE SEQUENCE [LARGE SCALE GENOMIC DNA]</scope>
    <source>
        <strain evidence="3 4">Ap-RA04</strain>
    </source>
</reference>
<keyword evidence="3" id="KW-0808">Transferase</keyword>
<organism evidence="3 4">
    <name type="scientific">Candidatus Rickettsiella viridis</name>
    <dbReference type="NCBI Taxonomy" id="676208"/>
    <lineage>
        <taxon>Bacteria</taxon>
        <taxon>Pseudomonadati</taxon>
        <taxon>Pseudomonadota</taxon>
        <taxon>Gammaproteobacteria</taxon>
        <taxon>Legionellales</taxon>
        <taxon>Coxiellaceae</taxon>
        <taxon>Rickettsiella</taxon>
    </lineage>
</organism>
<keyword evidence="4" id="KW-1185">Reference proteome</keyword>
<dbReference type="Pfam" id="PF00535">
    <property type="entry name" value="Glycos_transf_2"/>
    <property type="match status" value="1"/>
</dbReference>
<dbReference type="AlphaFoldDB" id="A0A2Z5UU24"/>
<evidence type="ECO:0000313" key="3">
    <source>
        <dbReference type="EMBL" id="BBB15029.1"/>
    </source>
</evidence>